<dbReference type="Proteomes" id="UP000499080">
    <property type="component" value="Unassembled WGS sequence"/>
</dbReference>
<gene>
    <name evidence="1" type="ORF">AVEN_221339_1</name>
</gene>
<evidence type="ECO:0008006" key="3">
    <source>
        <dbReference type="Google" id="ProtNLM"/>
    </source>
</evidence>
<proteinExistence type="predicted"/>
<evidence type="ECO:0000313" key="2">
    <source>
        <dbReference type="Proteomes" id="UP000499080"/>
    </source>
</evidence>
<name>A0A4Y2B1H1_ARAVE</name>
<sequence>MLPKFLELVSKTQGILSEELHQTGLKRSSMQKILRNSLRMFPYKIQSQQAIPIKAVQQRFDFANEILTMIDNEEFDVGCIWFTDEAHFHLNGFVNKQNWRFWGTENPHLCEEKPLHLPKVTAWVAVCSRGIIGPSFIRETISSECYITILEQFVSTQLALEDRPRIKWFIQDGARPHRTEKVFCFLDEYFGKSNCIGLTQIYWHRNGLASIFVRSDSLRLLSVGRIERRCLREPSLYAGRA</sequence>
<dbReference type="AlphaFoldDB" id="A0A4Y2B1H1"/>
<reference evidence="1 2" key="1">
    <citation type="journal article" date="2019" name="Sci. Rep.">
        <title>Orb-weaving spider Araneus ventricosus genome elucidates the spidroin gene catalogue.</title>
        <authorList>
            <person name="Kono N."/>
            <person name="Nakamura H."/>
            <person name="Ohtoshi R."/>
            <person name="Moran D.A.P."/>
            <person name="Shinohara A."/>
            <person name="Yoshida Y."/>
            <person name="Fujiwara M."/>
            <person name="Mori M."/>
            <person name="Tomita M."/>
            <person name="Arakawa K."/>
        </authorList>
    </citation>
    <scope>NUCLEOTIDE SEQUENCE [LARGE SCALE GENOMIC DNA]</scope>
</reference>
<comment type="caution">
    <text evidence="1">The sequence shown here is derived from an EMBL/GenBank/DDBJ whole genome shotgun (WGS) entry which is preliminary data.</text>
</comment>
<dbReference type="GO" id="GO:0003676">
    <property type="term" value="F:nucleic acid binding"/>
    <property type="evidence" value="ECO:0007669"/>
    <property type="project" value="InterPro"/>
</dbReference>
<dbReference type="InterPro" id="IPR036397">
    <property type="entry name" value="RNaseH_sf"/>
</dbReference>
<dbReference type="Gene3D" id="3.30.420.10">
    <property type="entry name" value="Ribonuclease H-like superfamily/Ribonuclease H"/>
    <property type="match status" value="1"/>
</dbReference>
<dbReference type="PANTHER" id="PTHR47326">
    <property type="entry name" value="TRANSPOSABLE ELEMENT TC3 TRANSPOSASE-LIKE PROTEIN"/>
    <property type="match status" value="1"/>
</dbReference>
<keyword evidence="2" id="KW-1185">Reference proteome</keyword>
<accession>A0A4Y2B1H1</accession>
<evidence type="ECO:0000313" key="1">
    <source>
        <dbReference type="EMBL" id="GBL85126.1"/>
    </source>
</evidence>
<protein>
    <recommendedName>
        <fullName evidence="3">Tc1-like transposase DDE domain-containing protein</fullName>
    </recommendedName>
</protein>
<dbReference type="PANTHER" id="PTHR47326:SF1">
    <property type="entry name" value="HTH PSQ-TYPE DOMAIN-CONTAINING PROTEIN"/>
    <property type="match status" value="1"/>
</dbReference>
<organism evidence="1 2">
    <name type="scientific">Araneus ventricosus</name>
    <name type="common">Orbweaver spider</name>
    <name type="synonym">Epeira ventricosa</name>
    <dbReference type="NCBI Taxonomy" id="182803"/>
    <lineage>
        <taxon>Eukaryota</taxon>
        <taxon>Metazoa</taxon>
        <taxon>Ecdysozoa</taxon>
        <taxon>Arthropoda</taxon>
        <taxon>Chelicerata</taxon>
        <taxon>Arachnida</taxon>
        <taxon>Araneae</taxon>
        <taxon>Araneomorphae</taxon>
        <taxon>Entelegynae</taxon>
        <taxon>Araneoidea</taxon>
        <taxon>Araneidae</taxon>
        <taxon>Araneus</taxon>
    </lineage>
</organism>
<dbReference type="EMBL" id="BGPR01000041">
    <property type="protein sequence ID" value="GBL85126.1"/>
    <property type="molecule type" value="Genomic_DNA"/>
</dbReference>